<dbReference type="Gramene" id="TraesWEE_scaffold_025931_01G000100.1">
    <property type="protein sequence ID" value="TraesWEE_scaffold_025931_01G000100.1"/>
    <property type="gene ID" value="TraesWEE_scaffold_025931_01G000100"/>
</dbReference>
<evidence type="ECO:0000313" key="2">
    <source>
        <dbReference type="Proteomes" id="UP000019116"/>
    </source>
</evidence>
<evidence type="ECO:0000313" key="1">
    <source>
        <dbReference type="EnsemblPlants" id="TraesCS4A02G097600.1"/>
    </source>
</evidence>
<dbReference type="Proteomes" id="UP000019116">
    <property type="component" value="Chromosome 4A"/>
</dbReference>
<keyword evidence="2" id="KW-1185">Reference proteome</keyword>
<reference evidence="1" key="2">
    <citation type="submission" date="2018-10" db="UniProtKB">
        <authorList>
            <consortium name="EnsemblPlants"/>
        </authorList>
    </citation>
    <scope>IDENTIFICATION</scope>
</reference>
<protein>
    <recommendedName>
        <fullName evidence="3">TF-B3 domain-containing protein</fullName>
    </recommendedName>
</protein>
<name>A0A3B6HTG3_WHEAT</name>
<reference evidence="1" key="1">
    <citation type="submission" date="2018-08" db="EMBL/GenBank/DDBJ databases">
        <authorList>
            <person name="Rossello M."/>
        </authorList>
    </citation>
    <scope>NUCLEOTIDE SEQUENCE [LARGE SCALE GENOMIC DNA]</scope>
    <source>
        <strain evidence="1">cv. Chinese Spring</strain>
    </source>
</reference>
<dbReference type="EnsemblPlants" id="TraesCS4A02G097600.1">
    <property type="protein sequence ID" value="TraesCS4A02G097600.1"/>
    <property type="gene ID" value="TraesCS4A02G097600"/>
</dbReference>
<proteinExistence type="predicted"/>
<dbReference type="AlphaFoldDB" id="A0A3B6HTG3"/>
<evidence type="ECO:0008006" key="3">
    <source>
        <dbReference type="Google" id="ProtNLM"/>
    </source>
</evidence>
<dbReference type="Gramene" id="TraesCS4A03G0201800.1">
    <property type="protein sequence ID" value="TraesCS4A03G0201800.1.CDS"/>
    <property type="gene ID" value="TraesCS4A03G0201800"/>
</dbReference>
<accession>A0A3B6HTG3</accession>
<dbReference type="Gramene" id="TraesNOR4A03G02064110.1">
    <property type="protein sequence ID" value="TraesNOR4A03G02064110.1"/>
    <property type="gene ID" value="TraesNOR4A03G02064110"/>
</dbReference>
<sequence>MHSHGMAHTGLRLYKFIARSGQSQSSKRKKFIWKLENTLLAYFSTHFSNRSLFPHMDADHDELPISTGDGTTSVMALFIKGVDNRATLTKNWSSFHKANIKKGCAYAFAFKCASKGLCMVVYSI</sequence>
<dbReference type="Gramene" id="TraesCS4A02G097600.1">
    <property type="protein sequence ID" value="TraesCS4A02G097600.1"/>
    <property type="gene ID" value="TraesCS4A02G097600"/>
</dbReference>
<organism evidence="1">
    <name type="scientific">Triticum aestivum</name>
    <name type="common">Wheat</name>
    <dbReference type="NCBI Taxonomy" id="4565"/>
    <lineage>
        <taxon>Eukaryota</taxon>
        <taxon>Viridiplantae</taxon>
        <taxon>Streptophyta</taxon>
        <taxon>Embryophyta</taxon>
        <taxon>Tracheophyta</taxon>
        <taxon>Spermatophyta</taxon>
        <taxon>Magnoliopsida</taxon>
        <taxon>Liliopsida</taxon>
        <taxon>Poales</taxon>
        <taxon>Poaceae</taxon>
        <taxon>BOP clade</taxon>
        <taxon>Pooideae</taxon>
        <taxon>Triticodae</taxon>
        <taxon>Triticeae</taxon>
        <taxon>Triticinae</taxon>
        <taxon>Triticum</taxon>
    </lineage>
</organism>